<feature type="region of interest" description="Disordered" evidence="5">
    <location>
        <begin position="444"/>
        <end position="464"/>
    </location>
</feature>
<dbReference type="InterPro" id="IPR006887">
    <property type="entry name" value="P4R3-like_central_dom"/>
</dbReference>
<dbReference type="InterPro" id="IPR055236">
    <property type="entry name" value="EVH1_PP4R3"/>
</dbReference>
<proteinExistence type="predicted"/>
<dbReference type="GO" id="GO:0006974">
    <property type="term" value="P:DNA damage response"/>
    <property type="evidence" value="ECO:0007669"/>
    <property type="project" value="TreeGrafter"/>
</dbReference>
<evidence type="ECO:0000256" key="4">
    <source>
        <dbReference type="ARBA" id="ARBA00068937"/>
    </source>
</evidence>
<evidence type="ECO:0000256" key="3">
    <source>
        <dbReference type="ARBA" id="ARBA00058488"/>
    </source>
</evidence>
<dbReference type="InterPro" id="IPR051137">
    <property type="entry name" value="PP4R3-like"/>
</dbReference>
<dbReference type="OrthoDB" id="27483at2759"/>
<evidence type="ECO:0000256" key="5">
    <source>
        <dbReference type="SAM" id="MobiDB-lite"/>
    </source>
</evidence>
<dbReference type="InterPro" id="IPR011993">
    <property type="entry name" value="PH-like_dom_sf"/>
</dbReference>
<dbReference type="Pfam" id="PF04802">
    <property type="entry name" value="PP4R3"/>
    <property type="match status" value="1"/>
</dbReference>
<keyword evidence="2" id="KW-0539">Nucleus</keyword>
<dbReference type="GO" id="GO:0005654">
    <property type="term" value="C:nucleoplasm"/>
    <property type="evidence" value="ECO:0007669"/>
    <property type="project" value="TreeGrafter"/>
</dbReference>
<dbReference type="Pfam" id="PF22972">
    <property type="entry name" value="EVH1_PP4R3"/>
    <property type="match status" value="1"/>
</dbReference>
<dbReference type="Gene3D" id="2.30.29.30">
    <property type="entry name" value="Pleckstrin-homology domain (PH domain)/Phosphotyrosine-binding domain (PTB)"/>
    <property type="match status" value="1"/>
</dbReference>
<evidence type="ECO:0000259" key="6">
    <source>
        <dbReference type="Pfam" id="PF04802"/>
    </source>
</evidence>
<organism evidence="8 9">
    <name type="scientific">Maudiozyma exigua</name>
    <name type="common">Yeast</name>
    <name type="synonym">Kazachstania exigua</name>
    <dbReference type="NCBI Taxonomy" id="34358"/>
    <lineage>
        <taxon>Eukaryota</taxon>
        <taxon>Fungi</taxon>
        <taxon>Dikarya</taxon>
        <taxon>Ascomycota</taxon>
        <taxon>Saccharomycotina</taxon>
        <taxon>Saccharomycetes</taxon>
        <taxon>Saccharomycetales</taxon>
        <taxon>Saccharomycetaceae</taxon>
        <taxon>Maudiozyma</taxon>
    </lineage>
</organism>
<evidence type="ECO:0000256" key="1">
    <source>
        <dbReference type="ARBA" id="ARBA00004123"/>
    </source>
</evidence>
<protein>
    <recommendedName>
        <fullName evidence="4">Serine/threonine-protein phosphatase 4 regulatory subunit 3</fullName>
    </recommendedName>
</protein>
<dbReference type="Proteomes" id="UP000750334">
    <property type="component" value="Unassembled WGS sequence"/>
</dbReference>
<dbReference type="PANTHER" id="PTHR23318">
    <property type="entry name" value="ATP SYNTHASE GAMMA-RELATED"/>
    <property type="match status" value="1"/>
</dbReference>
<dbReference type="AlphaFoldDB" id="A0A9P7B2P9"/>
<keyword evidence="9" id="KW-1185">Reference proteome</keyword>
<comment type="caution">
    <text evidence="8">The sequence shown here is derived from an EMBL/GenBank/DDBJ whole genome shotgun (WGS) entry which is preliminary data.</text>
</comment>
<sequence length="834" mass="96900">MTAVIYNEENTFSNTEPKRVKVYVLENNEWKDTGTGFCTGEITTTTTIPEDITESTSNEEKKSAYLVVNNEDSTSSILLKSRLEGNIEYQRQEETLIVWKDLDKNDIALSFEESLGCDTLCDFIVQVQKHIEKNISLISVRSGEEGIGSVHEIITAPVSLPNIEGEQNTEKMYDALKILNENTAYEFLKNETIEFVLHYDYIKILIDYFAIAEKNKCLKDLFLLSNIMKTLILYNQRDIIEQMVDDDHIMGVVGILEYDTEFANVKSNHREYLKEDAPTFKEILPLENEDLKVIVKKCFRLQFLKDVVLVRFLDDHNFNLFLDIILDLETCIIDFLEVDPFLNNILKLYDLTKQEEKEYTFLEEKRNDGIKLLHQCVQMSKNLDERDKTKFYKALVKMGLFNVLTYAFYTAIDPNIRILATETVVTIIEHDILLIRNTASKNSKLDSRRKSPIPGSQGSEKNSIPMSDEMKLLKILSKILLTDKSPGLREQIVQALNTLLHPEGCFNSLDSDLNTMGGSSMLNEFNYRLNSEKDPNFNSETEMNNEYINEKDMNSSLESIENDQEFQLQEYFNDFYRQIAPILFGPLIHIQTGDDKNEPFDDFLLIQLVKLISFASTEHTRIVSRKFILESDILKHVCELMKPNHILQLRLTAVRCIKNITVLDDKYYHRYLMTNNLYDNIFDLLEENKKNDNLCNSCIRDFLKIVANRSISCQMDFQHREEIRQQTGVTISKKNNFAMLNKYLVNRFGTLLNEMEDIPSVGTMLRLVETDQKEKEKKSKSLNDHILCKADTIMEEDETMEIRKRVRDEFDNTNEMVNVNTDEISDSMPSKRQN</sequence>
<feature type="domain" description="PP4R3 EVH1-like" evidence="7">
    <location>
        <begin position="18"/>
        <end position="130"/>
    </location>
</feature>
<dbReference type="SUPFAM" id="SSF48371">
    <property type="entry name" value="ARM repeat"/>
    <property type="match status" value="1"/>
</dbReference>
<dbReference type="GO" id="GO:0030289">
    <property type="term" value="C:protein phosphatase 4 complex"/>
    <property type="evidence" value="ECO:0007669"/>
    <property type="project" value="TreeGrafter"/>
</dbReference>
<dbReference type="SUPFAM" id="SSF50729">
    <property type="entry name" value="PH domain-like"/>
    <property type="match status" value="1"/>
</dbReference>
<dbReference type="PANTHER" id="PTHR23318:SF0">
    <property type="entry name" value="SERINE_THREONINE-PROTEIN PHOSPHATASE 4 REGULATORY SUBUNIT 3"/>
    <property type="match status" value="1"/>
</dbReference>
<evidence type="ECO:0000259" key="7">
    <source>
        <dbReference type="Pfam" id="PF22972"/>
    </source>
</evidence>
<dbReference type="FunFam" id="2.30.29.30:FF:000455">
    <property type="entry name" value="Psy2p"/>
    <property type="match status" value="1"/>
</dbReference>
<dbReference type="InterPro" id="IPR016024">
    <property type="entry name" value="ARM-type_fold"/>
</dbReference>
<evidence type="ECO:0000313" key="8">
    <source>
        <dbReference type="EMBL" id="KAG0655721.1"/>
    </source>
</evidence>
<evidence type="ECO:0000256" key="2">
    <source>
        <dbReference type="ARBA" id="ARBA00023242"/>
    </source>
</evidence>
<comment type="subcellular location">
    <subcellularLocation>
        <location evidence="1">Nucleus</location>
    </subcellularLocation>
</comment>
<evidence type="ECO:0000313" key="9">
    <source>
        <dbReference type="Proteomes" id="UP000750334"/>
    </source>
</evidence>
<accession>A0A9P7B2P9</accession>
<dbReference type="EMBL" id="PUHR01000286">
    <property type="protein sequence ID" value="KAG0655721.1"/>
    <property type="molecule type" value="Genomic_DNA"/>
</dbReference>
<feature type="domain" description="Serine/threonine-protein phosphatase 4 regulatory subunit 3-like central" evidence="6">
    <location>
        <begin position="177"/>
        <end position="764"/>
    </location>
</feature>
<gene>
    <name evidence="8" type="primary">PSY2</name>
    <name evidence="8" type="ORF">C6P45_002910</name>
</gene>
<dbReference type="GO" id="GO:0072542">
    <property type="term" value="F:protein phosphatase activator activity"/>
    <property type="evidence" value="ECO:0007669"/>
    <property type="project" value="TreeGrafter"/>
</dbReference>
<reference evidence="8 9" key="1">
    <citation type="submission" date="2020-11" db="EMBL/GenBank/DDBJ databases">
        <title>Kefir isolates.</title>
        <authorList>
            <person name="Marcisauskas S."/>
            <person name="Kim Y."/>
            <person name="Blasche S."/>
        </authorList>
    </citation>
    <scope>NUCLEOTIDE SEQUENCE [LARGE SCALE GENOMIC DNA]</scope>
    <source>
        <strain evidence="8 9">OG2</strain>
    </source>
</reference>
<comment type="function">
    <text evidence="3">Core regulatory subunit of the histone H2A phosphatase complex, which dephosphorylates H2AS128ph (gamma-H2A) that has been displaced from sites of DNA lesions in the double-stranded DNA break repair process. Dephosphorylation is necessary for efficient recovery from the DNA damage checkpoint.</text>
</comment>
<name>A0A9P7B2P9_MAUEX</name>
<dbReference type="GO" id="GO:0010948">
    <property type="term" value="P:negative regulation of cell cycle process"/>
    <property type="evidence" value="ECO:0007669"/>
    <property type="project" value="UniProtKB-ARBA"/>
</dbReference>
<feature type="compositionally biased region" description="Polar residues" evidence="5">
    <location>
        <begin position="454"/>
        <end position="464"/>
    </location>
</feature>